<evidence type="ECO:0000313" key="4">
    <source>
        <dbReference type="Proteomes" id="UP000035681"/>
    </source>
</evidence>
<dbReference type="InterPro" id="IPR011992">
    <property type="entry name" value="EF-hand-dom_pair"/>
</dbReference>
<evidence type="ECO:0000256" key="2">
    <source>
        <dbReference type="ARBA" id="ARBA00022737"/>
    </source>
</evidence>
<evidence type="ECO:0000313" key="5">
    <source>
        <dbReference type="WBParaSite" id="TCONS_00001859.p1"/>
    </source>
</evidence>
<dbReference type="AlphaFoldDB" id="A0AAF5CUD9"/>
<dbReference type="PROSITE" id="PS50222">
    <property type="entry name" value="EF_HAND_2"/>
    <property type="match status" value="1"/>
</dbReference>
<dbReference type="Gene3D" id="1.10.238.10">
    <property type="entry name" value="EF-hand"/>
    <property type="match status" value="1"/>
</dbReference>
<dbReference type="InterPro" id="IPR028846">
    <property type="entry name" value="Recoverin"/>
</dbReference>
<dbReference type="GO" id="GO:0005509">
    <property type="term" value="F:calcium ion binding"/>
    <property type="evidence" value="ECO:0007669"/>
    <property type="project" value="InterPro"/>
</dbReference>
<feature type="domain" description="EF-hand" evidence="3">
    <location>
        <begin position="243"/>
        <end position="271"/>
    </location>
</feature>
<keyword evidence="4" id="KW-1185">Reference proteome</keyword>
<dbReference type="Proteomes" id="UP000035681">
    <property type="component" value="Unplaced"/>
</dbReference>
<evidence type="ECO:0000259" key="3">
    <source>
        <dbReference type="PROSITE" id="PS50222"/>
    </source>
</evidence>
<dbReference type="InterPro" id="IPR002048">
    <property type="entry name" value="EF_hand_dom"/>
</dbReference>
<proteinExistence type="predicted"/>
<dbReference type="SMART" id="SM00054">
    <property type="entry name" value="EFh"/>
    <property type="match status" value="2"/>
</dbReference>
<accession>A0AAF5CUD9</accession>
<organism evidence="4 5">
    <name type="scientific">Strongyloides stercoralis</name>
    <name type="common">Threadworm</name>
    <dbReference type="NCBI Taxonomy" id="6248"/>
    <lineage>
        <taxon>Eukaryota</taxon>
        <taxon>Metazoa</taxon>
        <taxon>Ecdysozoa</taxon>
        <taxon>Nematoda</taxon>
        <taxon>Chromadorea</taxon>
        <taxon>Rhabditida</taxon>
        <taxon>Tylenchina</taxon>
        <taxon>Panagrolaimomorpha</taxon>
        <taxon>Strongyloidoidea</taxon>
        <taxon>Strongyloididae</taxon>
        <taxon>Strongyloides</taxon>
    </lineage>
</organism>
<evidence type="ECO:0000256" key="1">
    <source>
        <dbReference type="ARBA" id="ARBA00022723"/>
    </source>
</evidence>
<keyword evidence="2" id="KW-0677">Repeat</keyword>
<dbReference type="PANTHER" id="PTHR23055:SF171">
    <property type="entry name" value="EF-HAND DOMAIN-CONTAINING PROTEIN"/>
    <property type="match status" value="1"/>
</dbReference>
<keyword evidence="1" id="KW-0479">Metal-binding</keyword>
<dbReference type="WBParaSite" id="TCONS_00001859.p1">
    <property type="protein sequence ID" value="TCONS_00001859.p1"/>
    <property type="gene ID" value="XLOC_001757"/>
</dbReference>
<reference evidence="5" key="1">
    <citation type="submission" date="2024-02" db="UniProtKB">
        <authorList>
            <consortium name="WormBaseParasite"/>
        </authorList>
    </citation>
    <scope>IDENTIFICATION</scope>
</reference>
<sequence length="276" mass="32373">MFITMFTKTSNAFVKVLDSPTRRRRSSDIKRAIHAHFTEPPVFFKNYPTLNNFFERLYWSIRTAQYKICFESKDGEFESSIDNSLLETAVRPPNIKELQQKTSYLFSEKWIKYMYGRFKNECPNGRMSVEDFKILFGSYVPTERITDAYLERLFLAFAKAKTDNSNENNIKKTLSFEDLICALATLHNFTPQSYASWMMNLINKENNETITLNEFTEFIKSVYELSGKKVNNNINIINYQASKMFDELDVDGDGLITYENFENSFNKTKMIIPQLL</sequence>
<dbReference type="PANTHER" id="PTHR23055">
    <property type="entry name" value="CALCIUM BINDING PROTEINS"/>
    <property type="match status" value="1"/>
</dbReference>
<dbReference type="SUPFAM" id="SSF47473">
    <property type="entry name" value="EF-hand"/>
    <property type="match status" value="1"/>
</dbReference>
<protein>
    <submittedName>
        <fullName evidence="5">G-protein coupled receptors family 1 profile domain-containing protein</fullName>
    </submittedName>
</protein>
<name>A0AAF5CUD9_STRER</name>